<keyword evidence="4" id="KW-0378">Hydrolase</keyword>
<dbReference type="Gene3D" id="3.40.50.1820">
    <property type="entry name" value="alpha/beta hydrolase"/>
    <property type="match status" value="1"/>
</dbReference>
<dbReference type="GO" id="GO:0004185">
    <property type="term" value="F:serine-type carboxypeptidase activity"/>
    <property type="evidence" value="ECO:0007669"/>
    <property type="project" value="InterPro"/>
</dbReference>
<dbReference type="InterPro" id="IPR001563">
    <property type="entry name" value="Peptidase_S10"/>
</dbReference>
<dbReference type="PANTHER" id="PTHR11802">
    <property type="entry name" value="SERINE PROTEASE FAMILY S10 SERINE CARBOXYPEPTIDASE"/>
    <property type="match status" value="1"/>
</dbReference>
<comment type="similarity">
    <text evidence="1">Belongs to the peptidase S10 family.</text>
</comment>
<dbReference type="Proteomes" id="UP000275385">
    <property type="component" value="Unassembled WGS sequence"/>
</dbReference>
<keyword evidence="6" id="KW-0732">Signal</keyword>
<evidence type="ECO:0000313" key="7">
    <source>
        <dbReference type="EMBL" id="RKU46001.1"/>
    </source>
</evidence>
<dbReference type="Pfam" id="PF00450">
    <property type="entry name" value="Peptidase_S10"/>
    <property type="match status" value="1"/>
</dbReference>
<dbReference type="GO" id="GO:0000324">
    <property type="term" value="C:fungal-type vacuole"/>
    <property type="evidence" value="ECO:0007669"/>
    <property type="project" value="TreeGrafter"/>
</dbReference>
<organism evidence="7 8">
    <name type="scientific">Coniochaeta pulveracea</name>
    <dbReference type="NCBI Taxonomy" id="177199"/>
    <lineage>
        <taxon>Eukaryota</taxon>
        <taxon>Fungi</taxon>
        <taxon>Dikarya</taxon>
        <taxon>Ascomycota</taxon>
        <taxon>Pezizomycotina</taxon>
        <taxon>Sordariomycetes</taxon>
        <taxon>Sordariomycetidae</taxon>
        <taxon>Coniochaetales</taxon>
        <taxon>Coniochaetaceae</taxon>
        <taxon>Coniochaeta</taxon>
    </lineage>
</organism>
<keyword evidence="5" id="KW-0325">Glycoprotein</keyword>
<dbReference type="AlphaFoldDB" id="A0A420YDN4"/>
<dbReference type="GO" id="GO:0006508">
    <property type="term" value="P:proteolysis"/>
    <property type="evidence" value="ECO:0007669"/>
    <property type="project" value="UniProtKB-KW"/>
</dbReference>
<reference evidence="7 8" key="1">
    <citation type="submission" date="2018-08" db="EMBL/GenBank/DDBJ databases">
        <title>Draft genome of the lignicolous fungus Coniochaeta pulveracea.</title>
        <authorList>
            <person name="Borstlap C.J."/>
            <person name="De Witt R.N."/>
            <person name="Botha A."/>
            <person name="Volschenk H."/>
        </authorList>
    </citation>
    <scope>NUCLEOTIDE SEQUENCE [LARGE SCALE GENOMIC DNA]</scope>
    <source>
        <strain evidence="7 8">CAB683</strain>
    </source>
</reference>
<dbReference type="InterPro" id="IPR029058">
    <property type="entry name" value="AB_hydrolase_fold"/>
</dbReference>
<protein>
    <recommendedName>
        <fullName evidence="9">Carboxypeptidase S1</fullName>
    </recommendedName>
</protein>
<evidence type="ECO:0000256" key="2">
    <source>
        <dbReference type="ARBA" id="ARBA00022645"/>
    </source>
</evidence>
<dbReference type="PANTHER" id="PTHR11802:SF64">
    <property type="entry name" value="CARBOXYPEPTIDASE"/>
    <property type="match status" value="1"/>
</dbReference>
<comment type="caution">
    <text evidence="7">The sequence shown here is derived from an EMBL/GenBank/DDBJ whole genome shotgun (WGS) entry which is preliminary data.</text>
</comment>
<dbReference type="STRING" id="177199.A0A420YDN4"/>
<dbReference type="PROSITE" id="PS51257">
    <property type="entry name" value="PROKAR_LIPOPROTEIN"/>
    <property type="match status" value="1"/>
</dbReference>
<name>A0A420YDN4_9PEZI</name>
<dbReference type="EMBL" id="QVQW01000017">
    <property type="protein sequence ID" value="RKU46001.1"/>
    <property type="molecule type" value="Genomic_DNA"/>
</dbReference>
<evidence type="ECO:0000313" key="8">
    <source>
        <dbReference type="Proteomes" id="UP000275385"/>
    </source>
</evidence>
<dbReference type="PRINTS" id="PR00724">
    <property type="entry name" value="CRBOXYPTASEC"/>
</dbReference>
<accession>A0A420YDN4</accession>
<proteinExistence type="inferred from homology"/>
<keyword evidence="2" id="KW-0121">Carboxypeptidase</keyword>
<feature type="signal peptide" evidence="6">
    <location>
        <begin position="1"/>
        <end position="21"/>
    </location>
</feature>
<evidence type="ECO:0000256" key="6">
    <source>
        <dbReference type="SAM" id="SignalP"/>
    </source>
</evidence>
<evidence type="ECO:0008006" key="9">
    <source>
        <dbReference type="Google" id="ProtNLM"/>
    </source>
</evidence>
<sequence length="611" mass="65604">MAAVIRAVSLAALLATIGCQAAPAKLHVIESRDHPGVKIKYRSLSNRLCDFRGVNSYSGYIDIPADPAFQNYNASYFFTFFEARVLPKTAPLTLWLQGGPGEASVNQAFSGHNGPCIVQKDSQTTNINLNSWNDFSNMLYLDQPTHTGFSYDSIIDGFENTITGDITPGGVGPSTVVNRKGRFSSQNPANTANTTAIAANIVTHFLDLWMGNFPAYKRNKIEVWSQSYGGHWAPAIASELLKQGKIGVNSVGIINGIIDIFEQAASWPDFAVNNTYSIQTTAPALLSQAIQYYSMPGGCRDQGNNCRALQAQGDPNNYANNGTVNSACSTAVNTCQIVAGLSYNGGAERSTFDIADLLPITFPPPYATGYLNNDWVQTALGAKVNFTESSIVVNHNFYATGDPGRGYTKEIASLIDAGVKVSFLHGDRDFVANWFGGEDVALAIPYSRQSQFASSGYRPIVFLPNNTIGNAIANTVNPDLLTPVGQVRQQGHFSFARVYQAGHEGPYYQPGVYHALFLRTILGLDLETGLKGPVSDSYVTTGPKSVRDVNVVPPVAPQGVDGRPVDLNAVECYVDAIPLSVNSRCTQAQLDALTAGTAVINSNRVVVQPAA</sequence>
<dbReference type="OrthoDB" id="443318at2759"/>
<keyword evidence="8" id="KW-1185">Reference proteome</keyword>
<dbReference type="SUPFAM" id="SSF53474">
    <property type="entry name" value="alpha/beta-Hydrolases"/>
    <property type="match status" value="1"/>
</dbReference>
<evidence type="ECO:0000256" key="1">
    <source>
        <dbReference type="ARBA" id="ARBA00009431"/>
    </source>
</evidence>
<feature type="chain" id="PRO_5019128167" description="Carboxypeptidase S1" evidence="6">
    <location>
        <begin position="22"/>
        <end position="611"/>
    </location>
</feature>
<evidence type="ECO:0000256" key="5">
    <source>
        <dbReference type="ARBA" id="ARBA00023180"/>
    </source>
</evidence>
<gene>
    <name evidence="7" type="ORF">DL546_007721</name>
</gene>
<keyword evidence="3" id="KW-0645">Protease</keyword>
<evidence type="ECO:0000256" key="3">
    <source>
        <dbReference type="ARBA" id="ARBA00022670"/>
    </source>
</evidence>
<evidence type="ECO:0000256" key="4">
    <source>
        <dbReference type="ARBA" id="ARBA00022801"/>
    </source>
</evidence>